<evidence type="ECO:0000256" key="5">
    <source>
        <dbReference type="PIRSR" id="PIRSR000102-3"/>
    </source>
</evidence>
<protein>
    <submittedName>
        <fullName evidence="9">L-lactate dehydrogenase</fullName>
    </submittedName>
</protein>
<dbReference type="GeneID" id="69802501"/>
<feature type="domain" description="Lactate/malate dehydrogenase C-terminal" evidence="8">
    <location>
        <begin position="149"/>
        <end position="308"/>
    </location>
</feature>
<dbReference type="PATRIC" id="fig|1423784.4.peg.711"/>
<feature type="domain" description="Lactate/malate dehydrogenase N-terminal" evidence="7">
    <location>
        <begin position="4"/>
        <end position="146"/>
    </location>
</feature>
<dbReference type="PIRSF" id="PIRSF000102">
    <property type="entry name" value="Lac_mal_DH"/>
    <property type="match status" value="1"/>
</dbReference>
<dbReference type="CDD" id="cd05291">
    <property type="entry name" value="HicDH_like"/>
    <property type="match status" value="1"/>
</dbReference>
<evidence type="ECO:0000256" key="4">
    <source>
        <dbReference type="PIRSR" id="PIRSR000102-2"/>
    </source>
</evidence>
<dbReference type="Pfam" id="PF02866">
    <property type="entry name" value="Ldh_1_C"/>
    <property type="match status" value="1"/>
</dbReference>
<dbReference type="SUPFAM" id="SSF51735">
    <property type="entry name" value="NAD(P)-binding Rossmann-fold domains"/>
    <property type="match status" value="1"/>
</dbReference>
<dbReference type="SUPFAM" id="SSF56327">
    <property type="entry name" value="LDH C-terminal domain-like"/>
    <property type="match status" value="1"/>
</dbReference>
<evidence type="ECO:0000256" key="2">
    <source>
        <dbReference type="ARBA" id="ARBA00023002"/>
    </source>
</evidence>
<dbReference type="Gene3D" id="3.40.50.720">
    <property type="entry name" value="NAD(P)-binding Rossmann-like Domain"/>
    <property type="match status" value="1"/>
</dbReference>
<dbReference type="EMBL" id="AZGK01000013">
    <property type="protein sequence ID" value="KRM45794.1"/>
    <property type="molecule type" value="Genomic_DNA"/>
</dbReference>
<sequence length="314" mass="33993">MTRKIGVIGMGSVGSTVAHYIVSGGFADDLVLIDVNEKKVKADALDFEDAMANLPTHTNIAVNDYSELADADIVISAVGKLQLQRDNPSNDRFIEYPFTQKAAAAVAGKIKDSGFNGILIVITNPVDAITSIYQAVTGLPKNHVIGTGTLLDSSRMKRAVAKKLHIDPRSVSGYNLGEHGNSQFTAWSTVRVLGKPITELADKEGIDLDKIDEDARMGGFVVFRGKGYTNYAIASAAVRLADVVLNDARTELPVSNYREELGAYLSYPAIVGRDGIVQQLQLDLTDEELDKLQNCATIINEKFEESKAKDFAVE</sequence>
<comment type="caution">
    <text evidence="9">The sequence shown here is derived from an EMBL/GenBank/DDBJ whole genome shotgun (WGS) entry which is preliminary data.</text>
</comment>
<feature type="binding site" evidence="5">
    <location>
        <begin position="9"/>
        <end position="14"/>
    </location>
    <ligand>
        <name>NAD(+)</name>
        <dbReference type="ChEBI" id="CHEBI:57540"/>
    </ligand>
</feature>
<evidence type="ECO:0000313" key="9">
    <source>
        <dbReference type="EMBL" id="KRM45794.1"/>
    </source>
</evidence>
<dbReference type="InterPro" id="IPR001236">
    <property type="entry name" value="Lactate/malate_DH_N"/>
</dbReference>
<feature type="binding site" evidence="5">
    <location>
        <begin position="122"/>
        <end position="124"/>
    </location>
    <ligand>
        <name>NAD(+)</name>
        <dbReference type="ChEBI" id="CHEBI:57540"/>
    </ligand>
</feature>
<evidence type="ECO:0000256" key="3">
    <source>
        <dbReference type="PIRSR" id="PIRSR000102-1"/>
    </source>
</evidence>
<dbReference type="GO" id="GO:0006089">
    <property type="term" value="P:lactate metabolic process"/>
    <property type="evidence" value="ECO:0007669"/>
    <property type="project" value="TreeGrafter"/>
</dbReference>
<accession>A0A0R1YUA6</accession>
<dbReference type="PROSITE" id="PS00064">
    <property type="entry name" value="L_LDH"/>
    <property type="match status" value="1"/>
</dbReference>
<feature type="binding site" evidence="4">
    <location>
        <position position="155"/>
    </location>
    <ligand>
        <name>substrate</name>
    </ligand>
</feature>
<evidence type="ECO:0000313" key="10">
    <source>
        <dbReference type="Proteomes" id="UP000051957"/>
    </source>
</evidence>
<dbReference type="PANTHER" id="PTHR43128:SF31">
    <property type="entry name" value="L-LACTATE DEHYDROGENASE"/>
    <property type="match status" value="1"/>
</dbReference>
<feature type="binding site" evidence="4">
    <location>
        <position position="124"/>
    </location>
    <ligand>
        <name>substrate</name>
    </ligand>
</feature>
<keyword evidence="5" id="KW-0520">NAD</keyword>
<dbReference type="GO" id="GO:0004459">
    <property type="term" value="F:L-lactate dehydrogenase (NAD+) activity"/>
    <property type="evidence" value="ECO:0007669"/>
    <property type="project" value="InterPro"/>
</dbReference>
<comment type="similarity">
    <text evidence="1">Belongs to the LDH/MDH superfamily. LDH family.</text>
</comment>
<dbReference type="InterPro" id="IPR022383">
    <property type="entry name" value="Lactate/malate_DH_C"/>
</dbReference>
<dbReference type="InterPro" id="IPR015955">
    <property type="entry name" value="Lactate_DH/Glyco_Ohase_4_C"/>
</dbReference>
<feature type="binding site" evidence="5">
    <location>
        <position position="34"/>
    </location>
    <ligand>
        <name>NAD(+)</name>
        <dbReference type="ChEBI" id="CHEBI:57540"/>
    </ligand>
</feature>
<evidence type="ECO:0000259" key="7">
    <source>
        <dbReference type="Pfam" id="PF00056"/>
    </source>
</evidence>
<dbReference type="AlphaFoldDB" id="A0A0R1YUA6"/>
<dbReference type="PRINTS" id="PR00086">
    <property type="entry name" value="LLDHDRGNASE"/>
</dbReference>
<dbReference type="Proteomes" id="UP000051957">
    <property type="component" value="Unassembled WGS sequence"/>
</dbReference>
<feature type="binding site" evidence="4">
    <location>
        <position position="92"/>
    </location>
    <ligand>
        <name>substrate</name>
    </ligand>
</feature>
<feature type="binding site" evidence="4">
    <location>
        <position position="85"/>
    </location>
    <ligand>
        <name>substrate</name>
    </ligand>
</feature>
<feature type="active site" description="Proton acceptor" evidence="3">
    <location>
        <position position="179"/>
    </location>
</feature>
<evidence type="ECO:0000259" key="8">
    <source>
        <dbReference type="Pfam" id="PF02866"/>
    </source>
</evidence>
<dbReference type="PANTHER" id="PTHR43128">
    <property type="entry name" value="L-2-HYDROXYCARBOXYLATE DEHYDROGENASE (NAD(P)(+))"/>
    <property type="match status" value="1"/>
</dbReference>
<keyword evidence="2 6" id="KW-0560">Oxidoreductase</keyword>
<evidence type="ECO:0000256" key="1">
    <source>
        <dbReference type="ARBA" id="ARBA00006054"/>
    </source>
</evidence>
<name>A0A0R1YUA6_9LACO</name>
<dbReference type="Gene3D" id="3.90.110.10">
    <property type="entry name" value="Lactate dehydrogenase/glycoside hydrolase, family 4, C-terminal"/>
    <property type="match status" value="1"/>
</dbReference>
<dbReference type="RefSeq" id="WP_057910213.1">
    <property type="nucleotide sequence ID" value="NZ_AZGK01000013.1"/>
</dbReference>
<dbReference type="InterPro" id="IPR036291">
    <property type="entry name" value="NAD(P)-bd_dom_sf"/>
</dbReference>
<dbReference type="Pfam" id="PF00056">
    <property type="entry name" value="Ldh_1_N"/>
    <property type="match status" value="1"/>
</dbReference>
<proteinExistence type="inferred from homology"/>
<dbReference type="InterPro" id="IPR001557">
    <property type="entry name" value="L-lactate/malate_DH"/>
</dbReference>
<evidence type="ECO:0000256" key="6">
    <source>
        <dbReference type="RuleBase" id="RU003369"/>
    </source>
</evidence>
<reference evidence="9 10" key="1">
    <citation type="journal article" date="2015" name="Genome Announc.">
        <title>Expanding the biotechnology potential of lactobacilli through comparative genomics of 213 strains and associated genera.</title>
        <authorList>
            <person name="Sun Z."/>
            <person name="Harris H.M."/>
            <person name="McCann A."/>
            <person name="Guo C."/>
            <person name="Argimon S."/>
            <person name="Zhang W."/>
            <person name="Yang X."/>
            <person name="Jeffery I.B."/>
            <person name="Cooney J.C."/>
            <person name="Kagawa T.F."/>
            <person name="Liu W."/>
            <person name="Song Y."/>
            <person name="Salvetti E."/>
            <person name="Wrobel A."/>
            <person name="Rasinkangas P."/>
            <person name="Parkhill J."/>
            <person name="Rea M.C."/>
            <person name="O'Sullivan O."/>
            <person name="Ritari J."/>
            <person name="Douillard F.P."/>
            <person name="Paul Ross R."/>
            <person name="Yang R."/>
            <person name="Briner A.E."/>
            <person name="Felis G.E."/>
            <person name="de Vos W.M."/>
            <person name="Barrangou R."/>
            <person name="Klaenhammer T.R."/>
            <person name="Caufield P.W."/>
            <person name="Cui Y."/>
            <person name="Zhang H."/>
            <person name="O'Toole P.W."/>
        </authorList>
    </citation>
    <scope>NUCLEOTIDE SEQUENCE [LARGE SCALE GENOMIC DNA]</scope>
    <source>
        <strain evidence="9 10">DSM 5707</strain>
    </source>
</reference>
<organism evidence="9 10">
    <name type="scientific">Lentilactobacillus parabuchneri DSM 5707 = NBRC 107865</name>
    <dbReference type="NCBI Taxonomy" id="1423784"/>
    <lineage>
        <taxon>Bacteria</taxon>
        <taxon>Bacillati</taxon>
        <taxon>Bacillota</taxon>
        <taxon>Bacilli</taxon>
        <taxon>Lactobacillales</taxon>
        <taxon>Lactobacillaceae</taxon>
        <taxon>Lentilactobacillus</taxon>
    </lineage>
</organism>
<gene>
    <name evidence="9" type="ORF">FC51_GL000706</name>
</gene>
<dbReference type="InterPro" id="IPR018177">
    <property type="entry name" value="L-lactate_DH_AS"/>
</dbReference>